<proteinExistence type="predicted"/>
<reference evidence="1 2" key="1">
    <citation type="journal article" date="2019" name="Commun. Biol.">
        <title>The bagworm genome reveals a unique fibroin gene that provides high tensile strength.</title>
        <authorList>
            <person name="Kono N."/>
            <person name="Nakamura H."/>
            <person name="Ohtoshi R."/>
            <person name="Tomita M."/>
            <person name="Numata K."/>
            <person name="Arakawa K."/>
        </authorList>
    </citation>
    <scope>NUCLEOTIDE SEQUENCE [LARGE SCALE GENOMIC DNA]</scope>
</reference>
<keyword evidence="2" id="KW-1185">Reference proteome</keyword>
<gene>
    <name evidence="1" type="ORF">EVAR_18081_1</name>
</gene>
<organism evidence="1 2">
    <name type="scientific">Eumeta variegata</name>
    <name type="common">Bagworm moth</name>
    <name type="synonym">Eumeta japonica</name>
    <dbReference type="NCBI Taxonomy" id="151549"/>
    <lineage>
        <taxon>Eukaryota</taxon>
        <taxon>Metazoa</taxon>
        <taxon>Ecdysozoa</taxon>
        <taxon>Arthropoda</taxon>
        <taxon>Hexapoda</taxon>
        <taxon>Insecta</taxon>
        <taxon>Pterygota</taxon>
        <taxon>Neoptera</taxon>
        <taxon>Endopterygota</taxon>
        <taxon>Lepidoptera</taxon>
        <taxon>Glossata</taxon>
        <taxon>Ditrysia</taxon>
        <taxon>Tineoidea</taxon>
        <taxon>Psychidae</taxon>
        <taxon>Oiketicinae</taxon>
        <taxon>Eumeta</taxon>
    </lineage>
</organism>
<accession>A0A4C1VII1</accession>
<dbReference type="AlphaFoldDB" id="A0A4C1VII1"/>
<name>A0A4C1VII1_EUMVA</name>
<protein>
    <submittedName>
        <fullName evidence="1">Uncharacterized protein</fullName>
    </submittedName>
</protein>
<dbReference type="Proteomes" id="UP000299102">
    <property type="component" value="Unassembled WGS sequence"/>
</dbReference>
<evidence type="ECO:0000313" key="2">
    <source>
        <dbReference type="Proteomes" id="UP000299102"/>
    </source>
</evidence>
<dbReference type="EMBL" id="BGZK01000345">
    <property type="protein sequence ID" value="GBP38202.1"/>
    <property type="molecule type" value="Genomic_DNA"/>
</dbReference>
<comment type="caution">
    <text evidence="1">The sequence shown here is derived from an EMBL/GenBank/DDBJ whole genome shotgun (WGS) entry which is preliminary data.</text>
</comment>
<sequence>MANFKQPPVSQPHLPARRLVAGRVAGARLANRGGCAFTPRPIAKGVERALSAARPRAGRMFTLHFASHHRGGHTLHNLAPDVEFRPCPRPGAAGAAGY</sequence>
<evidence type="ECO:0000313" key="1">
    <source>
        <dbReference type="EMBL" id="GBP38202.1"/>
    </source>
</evidence>